<protein>
    <submittedName>
        <fullName evidence="1">Glycerol uptake operon antiterminator</fullName>
    </submittedName>
</protein>
<dbReference type="SUPFAM" id="SSF110391">
    <property type="entry name" value="GlpP-like"/>
    <property type="match status" value="1"/>
</dbReference>
<accession>A0A542BG96</accession>
<reference evidence="1" key="2">
    <citation type="submission" date="2019-08" db="EMBL/GenBank/DDBJ databases">
        <title>Investigation of anaerobic lignin degradation for improved lignocellulosic biofuels.</title>
        <authorList>
            <person name="Deangelis K.PhD."/>
        </authorList>
    </citation>
    <scope>NUCLEOTIDE SEQUENCE [LARGE SCALE GENOMIC DNA]</scope>
    <source>
        <strain evidence="1">128R</strain>
    </source>
</reference>
<dbReference type="AlphaFoldDB" id="A0A542BG96"/>
<comment type="caution">
    <text evidence="1">The sequence shown here is derived from an EMBL/GenBank/DDBJ whole genome shotgun (WGS) entry which is preliminary data.</text>
</comment>
<dbReference type="PANTHER" id="PTHR35787">
    <property type="entry name" value="GLYCEROL UPTAKE OPERON ANTITERMINATOR REGULATORY PROTEIN"/>
    <property type="match status" value="1"/>
</dbReference>
<organism evidence="1">
    <name type="scientific">Serratia fonticola</name>
    <dbReference type="NCBI Taxonomy" id="47917"/>
    <lineage>
        <taxon>Bacteria</taxon>
        <taxon>Pseudomonadati</taxon>
        <taxon>Pseudomonadota</taxon>
        <taxon>Gammaproteobacteria</taxon>
        <taxon>Enterobacterales</taxon>
        <taxon>Yersiniaceae</taxon>
        <taxon>Serratia</taxon>
    </lineage>
</organism>
<dbReference type="InterPro" id="IPR006699">
    <property type="entry name" value="GlpP"/>
</dbReference>
<dbReference type="PIRSF" id="PIRSF016897">
    <property type="entry name" value="GlpP"/>
    <property type="match status" value="1"/>
</dbReference>
<dbReference type="InterPro" id="IPR013785">
    <property type="entry name" value="Aldolase_TIM"/>
</dbReference>
<dbReference type="GO" id="GO:0006355">
    <property type="term" value="P:regulation of DNA-templated transcription"/>
    <property type="evidence" value="ECO:0007669"/>
    <property type="project" value="InterPro"/>
</dbReference>
<dbReference type="GO" id="GO:0006071">
    <property type="term" value="P:glycerol metabolic process"/>
    <property type="evidence" value="ECO:0007669"/>
    <property type="project" value="InterPro"/>
</dbReference>
<gene>
    <name evidence="1" type="ORF">FHU10_2451</name>
</gene>
<dbReference type="PANTHER" id="PTHR35787:SF1">
    <property type="entry name" value="GLYCEROL UPTAKE OPERON ANTITERMINATOR REGULATORY PROTEIN"/>
    <property type="match status" value="1"/>
</dbReference>
<dbReference type="EMBL" id="VISQ01000001">
    <property type="protein sequence ID" value="TVZ69907.1"/>
    <property type="molecule type" value="Genomic_DNA"/>
</dbReference>
<reference evidence="1" key="1">
    <citation type="submission" date="2019-06" db="EMBL/GenBank/DDBJ databases">
        <authorList>
            <person name="Deangelis K."/>
            <person name="Huntemann M."/>
            <person name="Clum A."/>
            <person name="Pillay M."/>
            <person name="Palaniappan K."/>
            <person name="Varghese N."/>
            <person name="Mikhailova N."/>
            <person name="Stamatis D."/>
            <person name="Reddy T."/>
            <person name="Daum C."/>
            <person name="Shapiro N."/>
            <person name="Ivanova N."/>
            <person name="Kyrpides N."/>
            <person name="Woyke T."/>
        </authorList>
    </citation>
    <scope>NUCLEOTIDE SEQUENCE [LARGE SCALE GENOMIC DNA]</scope>
    <source>
        <strain evidence="1">128R</strain>
    </source>
</reference>
<dbReference type="Gene3D" id="3.20.20.70">
    <property type="entry name" value="Aldolase class I"/>
    <property type="match status" value="1"/>
</dbReference>
<evidence type="ECO:0000313" key="1">
    <source>
        <dbReference type="EMBL" id="TVZ69907.1"/>
    </source>
</evidence>
<name>A0A542BG96_SERFO</name>
<proteinExistence type="predicted"/>
<dbReference type="Pfam" id="PF04309">
    <property type="entry name" value="G3P_antiterm"/>
    <property type="match status" value="1"/>
</dbReference>
<sequence>MLDQILSKGTPTVSIVELLKLHPVIAAVKDNESLQIAVKSDCQIISVLYGNICNIGRIVQQVKDAGKYAFVHVDLLEGSSNKEIVINFLKIVTAADGIISTKASMVKAARQQGFYTIHRLFIMDSISFHNIDKQVAQSTPDCIEILPGCMPKVLGWVAEKIDLPIIAGGLVCDEDDAQTALRAGAIAVATTNHDVWKLKPSPLYFKL</sequence>